<comment type="caution">
    <text evidence="1">The sequence shown here is derived from an EMBL/GenBank/DDBJ whole genome shotgun (WGS) entry which is preliminary data.</text>
</comment>
<proteinExistence type="predicted"/>
<accession>A0ACC0BT98</accession>
<keyword evidence="2" id="KW-1185">Reference proteome</keyword>
<organism evidence="1 2">
    <name type="scientific">Catharanthus roseus</name>
    <name type="common">Madagascar periwinkle</name>
    <name type="synonym">Vinca rosea</name>
    <dbReference type="NCBI Taxonomy" id="4058"/>
    <lineage>
        <taxon>Eukaryota</taxon>
        <taxon>Viridiplantae</taxon>
        <taxon>Streptophyta</taxon>
        <taxon>Embryophyta</taxon>
        <taxon>Tracheophyta</taxon>
        <taxon>Spermatophyta</taxon>
        <taxon>Magnoliopsida</taxon>
        <taxon>eudicotyledons</taxon>
        <taxon>Gunneridae</taxon>
        <taxon>Pentapetalae</taxon>
        <taxon>asterids</taxon>
        <taxon>lamiids</taxon>
        <taxon>Gentianales</taxon>
        <taxon>Apocynaceae</taxon>
        <taxon>Rauvolfioideae</taxon>
        <taxon>Vinceae</taxon>
        <taxon>Catharanthinae</taxon>
        <taxon>Catharanthus</taxon>
    </lineage>
</organism>
<dbReference type="Proteomes" id="UP001060085">
    <property type="component" value="Linkage Group LG02"/>
</dbReference>
<evidence type="ECO:0000313" key="2">
    <source>
        <dbReference type="Proteomes" id="UP001060085"/>
    </source>
</evidence>
<name>A0ACC0BT98_CATRO</name>
<evidence type="ECO:0000313" key="1">
    <source>
        <dbReference type="EMBL" id="KAI5675907.1"/>
    </source>
</evidence>
<reference evidence="2" key="1">
    <citation type="journal article" date="2023" name="Nat. Plants">
        <title>Single-cell RNA sequencing provides a high-resolution roadmap for understanding the multicellular compartmentation of specialized metabolism.</title>
        <authorList>
            <person name="Sun S."/>
            <person name="Shen X."/>
            <person name="Li Y."/>
            <person name="Li Y."/>
            <person name="Wang S."/>
            <person name="Li R."/>
            <person name="Zhang H."/>
            <person name="Shen G."/>
            <person name="Guo B."/>
            <person name="Wei J."/>
            <person name="Xu J."/>
            <person name="St-Pierre B."/>
            <person name="Chen S."/>
            <person name="Sun C."/>
        </authorList>
    </citation>
    <scope>NUCLEOTIDE SEQUENCE [LARGE SCALE GENOMIC DNA]</scope>
</reference>
<dbReference type="EMBL" id="CM044702">
    <property type="protein sequence ID" value="KAI5675907.1"/>
    <property type="molecule type" value="Genomic_DNA"/>
</dbReference>
<sequence length="163" mass="17838">MAGALETFCGQSYGGKQNHMLGIHMQRATFALLIVSIPLAFMSANTRQILIFFGQDHEISIEAGKYTIYLIPSTFAAAILQCEIRFLQAQNNVLPMMLTTGITSLVHGLWMGIIVALFAQGSLLAIITVVTDWENEAKKASDRVHASITIPTEGPEEEKNLVT</sequence>
<gene>
    <name evidence="1" type="ORF">M9H77_06857</name>
</gene>
<protein>
    <submittedName>
        <fullName evidence="1">Uncharacterized protein</fullName>
    </submittedName>
</protein>